<evidence type="ECO:0000313" key="2">
    <source>
        <dbReference type="Proteomes" id="UP001165083"/>
    </source>
</evidence>
<proteinExistence type="predicted"/>
<keyword evidence="2" id="KW-1185">Reference proteome</keyword>
<dbReference type="Proteomes" id="UP001165083">
    <property type="component" value="Unassembled WGS sequence"/>
</dbReference>
<organism evidence="1 2">
    <name type="scientific">Phytophthora lilii</name>
    <dbReference type="NCBI Taxonomy" id="2077276"/>
    <lineage>
        <taxon>Eukaryota</taxon>
        <taxon>Sar</taxon>
        <taxon>Stramenopiles</taxon>
        <taxon>Oomycota</taxon>
        <taxon>Peronosporomycetes</taxon>
        <taxon>Peronosporales</taxon>
        <taxon>Peronosporaceae</taxon>
        <taxon>Phytophthora</taxon>
    </lineage>
</organism>
<dbReference type="AlphaFoldDB" id="A0A9W6UAZ9"/>
<reference evidence="1" key="1">
    <citation type="submission" date="2023-04" db="EMBL/GenBank/DDBJ databases">
        <title>Phytophthora lilii NBRC 32176.</title>
        <authorList>
            <person name="Ichikawa N."/>
            <person name="Sato H."/>
            <person name="Tonouchi N."/>
        </authorList>
    </citation>
    <scope>NUCLEOTIDE SEQUENCE</scope>
    <source>
        <strain evidence="1">NBRC 32176</strain>
    </source>
</reference>
<gene>
    <name evidence="1" type="ORF">Plil01_001211300</name>
</gene>
<protein>
    <submittedName>
        <fullName evidence="1">Unnamed protein product</fullName>
    </submittedName>
</protein>
<dbReference type="EMBL" id="BSXW01000732">
    <property type="protein sequence ID" value="GMF28703.1"/>
    <property type="molecule type" value="Genomic_DNA"/>
</dbReference>
<accession>A0A9W6UAZ9</accession>
<sequence length="171" mass="17812">MRRGTAKAAGLSGGMVTLRPAAAGLVCSTLRLNMMASMRSWSPNTELSDVPACDRGVGTAPGVGRNSKGSRLGAAAGSCFRGLARSEVALGAAAPASGHEDMEIVDDAEVERLYTGGNMAESTGESGEQRRGSNMLGREALVGYECSLREQSVGQWVICRAERSMDLEMAP</sequence>
<name>A0A9W6UAZ9_9STRA</name>
<evidence type="ECO:0000313" key="1">
    <source>
        <dbReference type="EMBL" id="GMF28703.1"/>
    </source>
</evidence>
<comment type="caution">
    <text evidence="1">The sequence shown here is derived from an EMBL/GenBank/DDBJ whole genome shotgun (WGS) entry which is preliminary data.</text>
</comment>